<feature type="binding site" evidence="7">
    <location>
        <position position="73"/>
    </location>
    <ligand>
        <name>Zn(2+)</name>
        <dbReference type="ChEBI" id="CHEBI:29105"/>
    </ligand>
</feature>
<dbReference type="EMBL" id="NBTZ01000111">
    <property type="protein sequence ID" value="OTP70183.1"/>
    <property type="molecule type" value="Genomic_DNA"/>
</dbReference>
<dbReference type="GO" id="GO:0019557">
    <property type="term" value="P:L-histidine catabolic process to glutamate and formate"/>
    <property type="evidence" value="ECO:0007669"/>
    <property type="project" value="UniProtKB-UniPathway"/>
</dbReference>
<evidence type="ECO:0000313" key="10">
    <source>
        <dbReference type="Proteomes" id="UP000195221"/>
    </source>
</evidence>
<evidence type="ECO:0000256" key="4">
    <source>
        <dbReference type="ARBA" id="ARBA00022808"/>
    </source>
</evidence>
<feature type="binding site" evidence="7">
    <location>
        <position position="318"/>
    </location>
    <ligand>
        <name>N-formimidoyl-L-glutamate</name>
        <dbReference type="ChEBI" id="CHEBI:58928"/>
    </ligand>
</feature>
<evidence type="ECO:0000259" key="8">
    <source>
        <dbReference type="Pfam" id="PF01979"/>
    </source>
</evidence>
<dbReference type="AlphaFoldDB" id="A0A242MFV7"/>
<feature type="binding site" evidence="7">
    <location>
        <position position="80"/>
    </location>
    <ligand>
        <name>4-imidazolone-5-propanoate</name>
        <dbReference type="ChEBI" id="CHEBI:77893"/>
    </ligand>
</feature>
<dbReference type="HAMAP" id="MF_00372">
    <property type="entry name" value="HutI"/>
    <property type="match status" value="1"/>
</dbReference>
<accession>A0A242MFV7</accession>
<dbReference type="GO" id="GO:0050480">
    <property type="term" value="F:imidazolonepropionase activity"/>
    <property type="evidence" value="ECO:0007669"/>
    <property type="project" value="UniProtKB-UniRule"/>
</dbReference>
<dbReference type="EC" id="3.5.2.7" evidence="1 7"/>
<comment type="function">
    <text evidence="7">Catalyzes the hydrolytic cleavage of the carbon-nitrogen bond in imidazolone-5-propanoate to yield N-formimidoyl-L-glutamate. It is the third step in the universal histidine degradation pathway.</text>
</comment>
<name>A0A242MFV7_CABSO</name>
<evidence type="ECO:0000256" key="6">
    <source>
        <dbReference type="ARBA" id="ARBA00023004"/>
    </source>
</evidence>
<dbReference type="InterPro" id="IPR006680">
    <property type="entry name" value="Amidohydro-rel"/>
</dbReference>
<dbReference type="NCBIfam" id="TIGR01224">
    <property type="entry name" value="hutI"/>
    <property type="match status" value="1"/>
</dbReference>
<feature type="binding site" evidence="7">
    <location>
        <position position="143"/>
    </location>
    <ligand>
        <name>N-formimidoyl-L-glutamate</name>
        <dbReference type="ChEBI" id="CHEBI:58928"/>
    </ligand>
</feature>
<feature type="binding site" evidence="7">
    <location>
        <position position="316"/>
    </location>
    <ligand>
        <name>Zn(2+)</name>
        <dbReference type="ChEBI" id="CHEBI:29105"/>
    </ligand>
</feature>
<comment type="cofactor">
    <cofactor evidence="7">
        <name>Zn(2+)</name>
        <dbReference type="ChEBI" id="CHEBI:29105"/>
    </cofactor>
    <cofactor evidence="7">
        <name>Fe(3+)</name>
        <dbReference type="ChEBI" id="CHEBI:29034"/>
    </cofactor>
    <text evidence="7">Binds 1 zinc or iron ion per subunit.</text>
</comment>
<dbReference type="GO" id="GO:0005737">
    <property type="term" value="C:cytoplasm"/>
    <property type="evidence" value="ECO:0007669"/>
    <property type="project" value="UniProtKB-SubCell"/>
</dbReference>
<feature type="binding site" evidence="7">
    <location>
        <position position="321"/>
    </location>
    <ligand>
        <name>4-imidazolone-5-propanoate</name>
        <dbReference type="ChEBI" id="CHEBI:77893"/>
    </ligand>
</feature>
<sequence>MASSNTLQVWRNARLSPRADPAEVIENAAIVVRDGRIEWFGAEAEMPSAYTDSVRHNLQQRIVTPGLVDCHTHLVYAGNRAEEFAMRLEGASYEDIAKRGGGIVSTVRNTRAASEDELFAQSLRRLDALLAEGVTALEIKSGYGLDLATERKMLRVARRLAETRPVTISTTFLGAHALPPEYAGRADDYIAYVCNEMLPTLAAEGLVDAVDVFCERIAFTLEQAERVFGAAAKLNLPVKMHAEQLSLMGGAALAAKHHALSADHLEFLDEAGAIAMREAGTVAVLLPGAFYFIREKQLPPIDLLRRHGVPIALATDSNPGTSPSTSLLLMLNMGCTLFRLSVAEVLAGVTRHGAKALGDADVTGEIKLGAKADFVAWDIVTLAELAYWTGLERCALVVRHGAVTVDKRKIA</sequence>
<evidence type="ECO:0000313" key="9">
    <source>
        <dbReference type="EMBL" id="OTP70183.1"/>
    </source>
</evidence>
<dbReference type="Proteomes" id="UP000195221">
    <property type="component" value="Unassembled WGS sequence"/>
</dbReference>
<proteinExistence type="inferred from homology"/>
<dbReference type="InterPro" id="IPR011059">
    <property type="entry name" value="Metal-dep_hydrolase_composite"/>
</dbReference>
<dbReference type="SUPFAM" id="SSF51338">
    <property type="entry name" value="Composite domain of metallo-dependent hydrolases"/>
    <property type="match status" value="1"/>
</dbReference>
<dbReference type="InterPro" id="IPR005920">
    <property type="entry name" value="HutI"/>
</dbReference>
<comment type="pathway">
    <text evidence="7">Amino-acid degradation; L-histidine degradation into L-glutamate; N-formimidoyl-L-glutamate from L-histidine: step 3/3.</text>
</comment>
<dbReference type="CDD" id="cd01296">
    <property type="entry name" value="Imidazolone-5PH"/>
    <property type="match status" value="1"/>
</dbReference>
<feature type="binding site" evidence="7">
    <location>
        <position position="320"/>
    </location>
    <ligand>
        <name>N-formimidoyl-L-glutamate</name>
        <dbReference type="ChEBI" id="CHEBI:58928"/>
    </ligand>
</feature>
<keyword evidence="2 7" id="KW-0479">Metal-binding</keyword>
<feature type="binding site" evidence="7">
    <location>
        <position position="176"/>
    </location>
    <ligand>
        <name>4-imidazolone-5-propanoate</name>
        <dbReference type="ChEBI" id="CHEBI:77893"/>
    </ligand>
</feature>
<comment type="subcellular location">
    <subcellularLocation>
        <location evidence="7">Cytoplasm</location>
    </subcellularLocation>
</comment>
<feature type="binding site" evidence="7">
    <location>
        <position position="244"/>
    </location>
    <ligand>
        <name>4-imidazolone-5-propanoate</name>
        <dbReference type="ChEBI" id="CHEBI:77893"/>
    </ligand>
</feature>
<keyword evidence="6 7" id="KW-0408">Iron</keyword>
<feature type="binding site" evidence="7">
    <location>
        <position position="71"/>
    </location>
    <ligand>
        <name>Fe(3+)</name>
        <dbReference type="ChEBI" id="CHEBI:29034"/>
    </ligand>
</feature>
<keyword evidence="3 7" id="KW-0378">Hydrolase</keyword>
<dbReference type="FunFam" id="3.20.20.140:FF:000007">
    <property type="entry name" value="Imidazolonepropionase"/>
    <property type="match status" value="1"/>
</dbReference>
<keyword evidence="4 7" id="KW-0369">Histidine metabolism</keyword>
<feature type="domain" description="Amidohydrolase-related" evidence="8">
    <location>
        <begin position="62"/>
        <end position="389"/>
    </location>
</feature>
<feature type="binding site" evidence="7">
    <location>
        <position position="73"/>
    </location>
    <ligand>
        <name>Fe(3+)</name>
        <dbReference type="ChEBI" id="CHEBI:29034"/>
    </ligand>
</feature>
<organism evidence="9 10">
    <name type="scientific">Caballeronia sordidicola</name>
    <name type="common">Burkholderia sordidicola</name>
    <dbReference type="NCBI Taxonomy" id="196367"/>
    <lineage>
        <taxon>Bacteria</taxon>
        <taxon>Pseudomonadati</taxon>
        <taxon>Pseudomonadota</taxon>
        <taxon>Betaproteobacteria</taxon>
        <taxon>Burkholderiales</taxon>
        <taxon>Burkholderiaceae</taxon>
        <taxon>Caballeronia</taxon>
    </lineage>
</organism>
<gene>
    <name evidence="7" type="primary">hutI</name>
    <name evidence="9" type="ORF">PAMC26577_28120</name>
</gene>
<evidence type="ECO:0000256" key="7">
    <source>
        <dbReference type="HAMAP-Rule" id="MF_00372"/>
    </source>
</evidence>
<comment type="similarity">
    <text evidence="7">Belongs to the metallo-dependent hydrolases superfamily. HutI family.</text>
</comment>
<reference evidence="9 10" key="1">
    <citation type="submission" date="2017-03" db="EMBL/GenBank/DDBJ databases">
        <title>Genome analysis of strain PAMC 26577.</title>
        <authorList>
            <person name="Oh H.-M."/>
            <person name="Yang J.-A."/>
        </authorList>
    </citation>
    <scope>NUCLEOTIDE SEQUENCE [LARGE SCALE GENOMIC DNA]</scope>
    <source>
        <strain evidence="9 10">PAMC 26577</strain>
    </source>
</reference>
<dbReference type="PANTHER" id="PTHR42752:SF1">
    <property type="entry name" value="IMIDAZOLONEPROPIONASE-RELATED"/>
    <property type="match status" value="1"/>
</dbReference>
<feature type="binding site" evidence="7">
    <location>
        <position position="241"/>
    </location>
    <ligand>
        <name>Zn(2+)</name>
        <dbReference type="ChEBI" id="CHEBI:29105"/>
    </ligand>
</feature>
<evidence type="ECO:0000256" key="3">
    <source>
        <dbReference type="ARBA" id="ARBA00022801"/>
    </source>
</evidence>
<protein>
    <recommendedName>
        <fullName evidence="1 7">Imidazolonepropionase</fullName>
        <ecNumber evidence="1 7">3.5.2.7</ecNumber>
    </recommendedName>
    <alternativeName>
        <fullName evidence="7">Imidazolone-5-propionate hydrolase</fullName>
    </alternativeName>
</protein>
<feature type="binding site" evidence="7">
    <location>
        <position position="241"/>
    </location>
    <ligand>
        <name>Fe(3+)</name>
        <dbReference type="ChEBI" id="CHEBI:29034"/>
    </ligand>
</feature>
<dbReference type="UniPathway" id="UPA00379">
    <property type="reaction ID" value="UER00551"/>
</dbReference>
<feature type="binding site" evidence="7">
    <location>
        <position position="316"/>
    </location>
    <ligand>
        <name>Fe(3+)</name>
        <dbReference type="ChEBI" id="CHEBI:29034"/>
    </ligand>
</feature>
<dbReference type="Gene3D" id="2.30.40.10">
    <property type="entry name" value="Urease, subunit C, domain 1"/>
    <property type="match status" value="1"/>
</dbReference>
<keyword evidence="7" id="KW-0963">Cytoplasm</keyword>
<dbReference type="GO" id="GO:0005506">
    <property type="term" value="F:iron ion binding"/>
    <property type="evidence" value="ECO:0007669"/>
    <property type="project" value="UniProtKB-UniRule"/>
</dbReference>
<evidence type="ECO:0000256" key="1">
    <source>
        <dbReference type="ARBA" id="ARBA00012864"/>
    </source>
</evidence>
<evidence type="ECO:0000256" key="2">
    <source>
        <dbReference type="ARBA" id="ARBA00022723"/>
    </source>
</evidence>
<dbReference type="SUPFAM" id="SSF51556">
    <property type="entry name" value="Metallo-dependent hydrolases"/>
    <property type="match status" value="1"/>
</dbReference>
<dbReference type="GO" id="GO:0008270">
    <property type="term" value="F:zinc ion binding"/>
    <property type="evidence" value="ECO:0007669"/>
    <property type="project" value="UniProtKB-UniRule"/>
</dbReference>
<dbReference type="Gene3D" id="3.20.20.140">
    <property type="entry name" value="Metal-dependent hydrolases"/>
    <property type="match status" value="1"/>
</dbReference>
<dbReference type="RefSeq" id="WP_062169430.1">
    <property type="nucleotide sequence ID" value="NZ_MSRG01000028.1"/>
</dbReference>
<comment type="caution">
    <text evidence="9">The sequence shown here is derived from an EMBL/GenBank/DDBJ whole genome shotgun (WGS) entry which is preliminary data.</text>
</comment>
<dbReference type="GO" id="GO:0019556">
    <property type="term" value="P:L-histidine catabolic process to glutamate and formamide"/>
    <property type="evidence" value="ECO:0007669"/>
    <property type="project" value="UniProtKB-UniRule"/>
</dbReference>
<feature type="binding site" evidence="7">
    <location>
        <position position="143"/>
    </location>
    <ligand>
        <name>4-imidazolone-5-propanoate</name>
        <dbReference type="ChEBI" id="CHEBI:77893"/>
    </ligand>
</feature>
<dbReference type="InterPro" id="IPR032466">
    <property type="entry name" value="Metal_Hydrolase"/>
</dbReference>
<evidence type="ECO:0000256" key="5">
    <source>
        <dbReference type="ARBA" id="ARBA00022833"/>
    </source>
</evidence>
<keyword evidence="5 7" id="KW-0862">Zinc</keyword>
<dbReference type="Pfam" id="PF01979">
    <property type="entry name" value="Amidohydro_1"/>
    <property type="match status" value="1"/>
</dbReference>
<feature type="binding site" evidence="7">
    <location>
        <position position="71"/>
    </location>
    <ligand>
        <name>Zn(2+)</name>
        <dbReference type="ChEBI" id="CHEBI:29105"/>
    </ligand>
</feature>
<comment type="catalytic activity">
    <reaction evidence="7">
        <text>4-imidazolone-5-propanoate + H2O = N-formimidoyl-L-glutamate</text>
        <dbReference type="Rhea" id="RHEA:23660"/>
        <dbReference type="ChEBI" id="CHEBI:15377"/>
        <dbReference type="ChEBI" id="CHEBI:58928"/>
        <dbReference type="ChEBI" id="CHEBI:77893"/>
        <dbReference type="EC" id="3.5.2.7"/>
    </reaction>
</comment>
<dbReference type="PANTHER" id="PTHR42752">
    <property type="entry name" value="IMIDAZOLONEPROPIONASE"/>
    <property type="match status" value="1"/>
</dbReference>